<dbReference type="STRING" id="1513896.SAMN05660841_01943"/>
<dbReference type="GO" id="GO:0030313">
    <property type="term" value="C:cell envelope"/>
    <property type="evidence" value="ECO:0007669"/>
    <property type="project" value="UniProtKB-SubCell"/>
</dbReference>
<dbReference type="GO" id="GO:0017004">
    <property type="term" value="P:cytochrome complex assembly"/>
    <property type="evidence" value="ECO:0007669"/>
    <property type="project" value="UniProtKB-KW"/>
</dbReference>
<evidence type="ECO:0000256" key="4">
    <source>
        <dbReference type="ARBA" id="ARBA00023284"/>
    </source>
</evidence>
<name>A0A1T5DGW4_9SPHI</name>
<dbReference type="GO" id="GO:0016491">
    <property type="term" value="F:oxidoreductase activity"/>
    <property type="evidence" value="ECO:0007669"/>
    <property type="project" value="InterPro"/>
</dbReference>
<dbReference type="InterPro" id="IPR050553">
    <property type="entry name" value="Thioredoxin_ResA/DsbE_sf"/>
</dbReference>
<dbReference type="Pfam" id="PF08534">
    <property type="entry name" value="Redoxin"/>
    <property type="match status" value="1"/>
</dbReference>
<reference evidence="7" key="1">
    <citation type="submission" date="2017-02" db="EMBL/GenBank/DDBJ databases">
        <authorList>
            <person name="Varghese N."/>
            <person name="Submissions S."/>
        </authorList>
    </citation>
    <scope>NUCLEOTIDE SEQUENCE [LARGE SCALE GENOMIC DNA]</scope>
    <source>
        <strain evidence="7">DSM 24091</strain>
    </source>
</reference>
<dbReference type="PROSITE" id="PS00194">
    <property type="entry name" value="THIOREDOXIN_1"/>
    <property type="match status" value="1"/>
</dbReference>
<keyword evidence="4" id="KW-0676">Redox-active center</keyword>
<evidence type="ECO:0000256" key="2">
    <source>
        <dbReference type="ARBA" id="ARBA00022748"/>
    </source>
</evidence>
<keyword evidence="6" id="KW-0413">Isomerase</keyword>
<accession>A0A1T5DGW4</accession>
<dbReference type="AlphaFoldDB" id="A0A1T5DGW4"/>
<dbReference type="PROSITE" id="PS51352">
    <property type="entry name" value="THIOREDOXIN_2"/>
    <property type="match status" value="1"/>
</dbReference>
<keyword evidence="2" id="KW-0201">Cytochrome c-type biogenesis</keyword>
<dbReference type="Proteomes" id="UP000190150">
    <property type="component" value="Unassembled WGS sequence"/>
</dbReference>
<sequence length="387" mass="43484">MNRFWSLIIAGLIIFPALSYAQGDSLLVSGILKQGSADQIQKVWFSFTDHNGQDFRASANVMSGSFQLTVPKQALVVDGMLRFTGSDPMNGAMYRPLNIFIHKDDIKITGQQDELELAEVSGGGENNDYNILRQSTADFSRKITALYEPIKKGEIKSDTEEGKILMKQLSEFHRQEGALQKKFVLSHPHSYVSLFLLYRLKNLYTTDNYAKAFAAIDHRYHNTKMGKEIQSNIQREIVTTKGTAAQTFARTTATGKPFKLDDLRGKVFLIDFWGSWCGPCRAGMPHLLELHEKYKDKGFEIVGVAQERGKTLDEASATWKKAIDELGIHWVNVLNNENKEQFDVVKSYGITGFPTKILVDAEGKVILRITASATDDIDVALKHIYGY</sequence>
<evidence type="ECO:0000259" key="5">
    <source>
        <dbReference type="PROSITE" id="PS51352"/>
    </source>
</evidence>
<proteinExistence type="predicted"/>
<dbReference type="GO" id="GO:0016853">
    <property type="term" value="F:isomerase activity"/>
    <property type="evidence" value="ECO:0007669"/>
    <property type="project" value="UniProtKB-KW"/>
</dbReference>
<dbReference type="EMBL" id="FUZF01000007">
    <property type="protein sequence ID" value="SKB70713.1"/>
    <property type="molecule type" value="Genomic_DNA"/>
</dbReference>
<dbReference type="InterPro" id="IPR013766">
    <property type="entry name" value="Thioredoxin_domain"/>
</dbReference>
<dbReference type="Gene3D" id="3.40.30.10">
    <property type="entry name" value="Glutaredoxin"/>
    <property type="match status" value="1"/>
</dbReference>
<gene>
    <name evidence="6" type="ORF">SAMN05660841_01943</name>
</gene>
<evidence type="ECO:0000256" key="3">
    <source>
        <dbReference type="ARBA" id="ARBA00023157"/>
    </source>
</evidence>
<dbReference type="PANTHER" id="PTHR42852">
    <property type="entry name" value="THIOL:DISULFIDE INTERCHANGE PROTEIN DSBE"/>
    <property type="match status" value="1"/>
</dbReference>
<organism evidence="6 7">
    <name type="scientific">Sphingobacterium nematocida</name>
    <dbReference type="NCBI Taxonomy" id="1513896"/>
    <lineage>
        <taxon>Bacteria</taxon>
        <taxon>Pseudomonadati</taxon>
        <taxon>Bacteroidota</taxon>
        <taxon>Sphingobacteriia</taxon>
        <taxon>Sphingobacteriales</taxon>
        <taxon>Sphingobacteriaceae</taxon>
        <taxon>Sphingobacterium</taxon>
    </lineage>
</organism>
<keyword evidence="3" id="KW-1015">Disulfide bond</keyword>
<dbReference type="RefSeq" id="WP_176141035.1">
    <property type="nucleotide sequence ID" value="NZ_FUZF01000007.1"/>
</dbReference>
<feature type="domain" description="Thioredoxin" evidence="5">
    <location>
        <begin position="239"/>
        <end position="386"/>
    </location>
</feature>
<dbReference type="SUPFAM" id="SSF52833">
    <property type="entry name" value="Thioredoxin-like"/>
    <property type="match status" value="1"/>
</dbReference>
<dbReference type="InterPro" id="IPR036249">
    <property type="entry name" value="Thioredoxin-like_sf"/>
</dbReference>
<dbReference type="PANTHER" id="PTHR42852:SF6">
    <property type="entry name" value="THIOL:DISULFIDE INTERCHANGE PROTEIN DSBE"/>
    <property type="match status" value="1"/>
</dbReference>
<comment type="subcellular location">
    <subcellularLocation>
        <location evidence="1">Cell envelope</location>
    </subcellularLocation>
</comment>
<evidence type="ECO:0000313" key="7">
    <source>
        <dbReference type="Proteomes" id="UP000190150"/>
    </source>
</evidence>
<dbReference type="CDD" id="cd02966">
    <property type="entry name" value="TlpA_like_family"/>
    <property type="match status" value="1"/>
</dbReference>
<dbReference type="InterPro" id="IPR013740">
    <property type="entry name" value="Redoxin"/>
</dbReference>
<keyword evidence="7" id="KW-1185">Reference proteome</keyword>
<protein>
    <submittedName>
        <fullName evidence="6">Thiol-disulfide isomerase or thioredoxin</fullName>
    </submittedName>
</protein>
<dbReference type="InterPro" id="IPR017937">
    <property type="entry name" value="Thioredoxin_CS"/>
</dbReference>
<evidence type="ECO:0000313" key="6">
    <source>
        <dbReference type="EMBL" id="SKB70713.1"/>
    </source>
</evidence>
<evidence type="ECO:0000256" key="1">
    <source>
        <dbReference type="ARBA" id="ARBA00004196"/>
    </source>
</evidence>